<evidence type="ECO:0000256" key="1">
    <source>
        <dbReference type="ARBA" id="ARBA00010638"/>
    </source>
</evidence>
<name>A0A7H0VBJ3_9FLAO</name>
<keyword evidence="5" id="KW-0460">Magnesium</keyword>
<dbReference type="GO" id="GO:0009396">
    <property type="term" value="P:folic acid-containing compound biosynthetic process"/>
    <property type="evidence" value="ECO:0007669"/>
    <property type="project" value="TreeGrafter"/>
</dbReference>
<dbReference type="EMBL" id="CP060139">
    <property type="protein sequence ID" value="QNR23091.1"/>
    <property type="molecule type" value="Genomic_DNA"/>
</dbReference>
<evidence type="ECO:0000256" key="4">
    <source>
        <dbReference type="PIRSR" id="PIRSR006806-1"/>
    </source>
</evidence>
<dbReference type="GO" id="GO:0005524">
    <property type="term" value="F:ATP binding"/>
    <property type="evidence" value="ECO:0007669"/>
    <property type="project" value="UniProtKB-KW"/>
</dbReference>
<organism evidence="6 7">
    <name type="scientific">Croceimicrobium hydrocarbonivorans</name>
    <dbReference type="NCBI Taxonomy" id="2761580"/>
    <lineage>
        <taxon>Bacteria</taxon>
        <taxon>Pseudomonadati</taxon>
        <taxon>Bacteroidota</taxon>
        <taxon>Flavobacteriia</taxon>
        <taxon>Flavobacteriales</taxon>
        <taxon>Owenweeksiaceae</taxon>
        <taxon>Croceimicrobium</taxon>
    </lineage>
</organism>
<dbReference type="InterPro" id="IPR037171">
    <property type="entry name" value="NagB/RpiA_transferase-like"/>
</dbReference>
<keyword evidence="2 4" id="KW-0547">Nucleotide-binding</keyword>
<evidence type="ECO:0000313" key="6">
    <source>
        <dbReference type="EMBL" id="QNR23091.1"/>
    </source>
</evidence>
<evidence type="ECO:0000313" key="7">
    <source>
        <dbReference type="Proteomes" id="UP000516305"/>
    </source>
</evidence>
<comment type="catalytic activity">
    <reaction evidence="5">
        <text>(6S)-5-formyl-5,6,7,8-tetrahydrofolate + ATP = (6R)-5,10-methenyltetrahydrofolate + ADP + phosphate</text>
        <dbReference type="Rhea" id="RHEA:10488"/>
        <dbReference type="ChEBI" id="CHEBI:30616"/>
        <dbReference type="ChEBI" id="CHEBI:43474"/>
        <dbReference type="ChEBI" id="CHEBI:57455"/>
        <dbReference type="ChEBI" id="CHEBI:57457"/>
        <dbReference type="ChEBI" id="CHEBI:456216"/>
        <dbReference type="EC" id="6.3.3.2"/>
    </reaction>
</comment>
<dbReference type="RefSeq" id="WP_210757627.1">
    <property type="nucleotide sequence ID" value="NZ_CP060139.1"/>
</dbReference>
<dbReference type="NCBIfam" id="TIGR02727">
    <property type="entry name" value="MTHFS_bact"/>
    <property type="match status" value="1"/>
</dbReference>
<keyword evidence="5" id="KW-0479">Metal-binding</keyword>
<keyword evidence="7" id="KW-1185">Reference proteome</keyword>
<keyword evidence="6" id="KW-0436">Ligase</keyword>
<gene>
    <name evidence="6" type="ORF">H4K34_11970</name>
</gene>
<evidence type="ECO:0000256" key="3">
    <source>
        <dbReference type="ARBA" id="ARBA00022840"/>
    </source>
</evidence>
<proteinExistence type="inferred from homology"/>
<dbReference type="GO" id="GO:0035999">
    <property type="term" value="P:tetrahydrofolate interconversion"/>
    <property type="evidence" value="ECO:0007669"/>
    <property type="project" value="TreeGrafter"/>
</dbReference>
<evidence type="ECO:0000256" key="2">
    <source>
        <dbReference type="ARBA" id="ARBA00022741"/>
    </source>
</evidence>
<protein>
    <recommendedName>
        <fullName evidence="5">5-formyltetrahydrofolate cyclo-ligase</fullName>
        <ecNumber evidence="5">6.3.3.2</ecNumber>
    </recommendedName>
</protein>
<dbReference type="PANTHER" id="PTHR23407">
    <property type="entry name" value="ATPASE INHIBITOR/5-FORMYLTETRAHYDROFOLATE CYCLO-LIGASE"/>
    <property type="match status" value="1"/>
</dbReference>
<feature type="binding site" evidence="4">
    <location>
        <begin position="131"/>
        <end position="139"/>
    </location>
    <ligand>
        <name>ATP</name>
        <dbReference type="ChEBI" id="CHEBI:30616"/>
    </ligand>
</feature>
<dbReference type="InterPro" id="IPR024185">
    <property type="entry name" value="FTHF_cligase-like_sf"/>
</dbReference>
<dbReference type="Pfam" id="PF01812">
    <property type="entry name" value="5-FTHF_cyc-lig"/>
    <property type="match status" value="1"/>
</dbReference>
<dbReference type="PANTHER" id="PTHR23407:SF1">
    <property type="entry name" value="5-FORMYLTETRAHYDROFOLATE CYCLO-LIGASE"/>
    <property type="match status" value="1"/>
</dbReference>
<dbReference type="GO" id="GO:0046872">
    <property type="term" value="F:metal ion binding"/>
    <property type="evidence" value="ECO:0007669"/>
    <property type="project" value="UniProtKB-KW"/>
</dbReference>
<feature type="binding site" evidence="4">
    <location>
        <position position="56"/>
    </location>
    <ligand>
        <name>substrate</name>
    </ligand>
</feature>
<keyword evidence="3 4" id="KW-0067">ATP-binding</keyword>
<comment type="cofactor">
    <cofactor evidence="5">
        <name>Mg(2+)</name>
        <dbReference type="ChEBI" id="CHEBI:18420"/>
    </cofactor>
</comment>
<dbReference type="AlphaFoldDB" id="A0A7H0VBJ3"/>
<evidence type="ECO:0000256" key="5">
    <source>
        <dbReference type="RuleBase" id="RU361279"/>
    </source>
</evidence>
<dbReference type="SUPFAM" id="SSF100950">
    <property type="entry name" value="NagB/RpiA/CoA transferase-like"/>
    <property type="match status" value="1"/>
</dbReference>
<reference evidence="6 7" key="1">
    <citation type="submission" date="2020-08" db="EMBL/GenBank/DDBJ databases">
        <title>Croceimicrobium hydrocarbonivorans gen. nov., sp. nov., a novel marine bacterium isolated from a bacterial consortium that degrades polyethylene terephthalate.</title>
        <authorList>
            <person name="Liu R."/>
        </authorList>
    </citation>
    <scope>NUCLEOTIDE SEQUENCE [LARGE SCALE GENOMIC DNA]</scope>
    <source>
        <strain evidence="6 7">A20-9</strain>
    </source>
</reference>
<dbReference type="Gene3D" id="3.40.50.10420">
    <property type="entry name" value="NagB/RpiA/CoA transferase-like"/>
    <property type="match status" value="1"/>
</dbReference>
<dbReference type="KEGG" id="chyd:H4K34_11970"/>
<accession>A0A7H0VBJ3</accession>
<comment type="similarity">
    <text evidence="1 5">Belongs to the 5-formyltetrahydrofolate cyclo-ligase family.</text>
</comment>
<dbReference type="InterPro" id="IPR002698">
    <property type="entry name" value="FTHF_cligase"/>
</dbReference>
<dbReference type="Proteomes" id="UP000516305">
    <property type="component" value="Chromosome"/>
</dbReference>
<dbReference type="PIRSF" id="PIRSF006806">
    <property type="entry name" value="FTHF_cligase"/>
    <property type="match status" value="1"/>
</dbReference>
<dbReference type="GO" id="GO:0030272">
    <property type="term" value="F:5-formyltetrahydrofolate cyclo-ligase activity"/>
    <property type="evidence" value="ECO:0007669"/>
    <property type="project" value="UniProtKB-EC"/>
</dbReference>
<feature type="binding site" evidence="4">
    <location>
        <begin position="5"/>
        <end position="9"/>
    </location>
    <ligand>
        <name>ATP</name>
        <dbReference type="ChEBI" id="CHEBI:30616"/>
    </ligand>
</feature>
<feature type="binding site" evidence="4">
    <location>
        <position position="51"/>
    </location>
    <ligand>
        <name>substrate</name>
    </ligand>
</feature>
<sequence>MKVSKQHIRSEILNKLQSLDSHLKEKWDHELQKVLFSFIEDIQPRTIHSFIPMDHEVNHWPVLETLHQKGITIIIPQIAPNRVLKPIIYEGKDQLKQSKWGTWEPLKGELYEQSIDLIICPGLAFDPKGGRLGYGGGYYDRFLKLHPESQTLALCYPFMLQAEIPTEAHDIRIKTILCKP</sequence>
<dbReference type="EC" id="6.3.3.2" evidence="5"/>